<evidence type="ECO:0000256" key="1">
    <source>
        <dbReference type="SAM" id="Phobius"/>
    </source>
</evidence>
<dbReference type="InterPro" id="IPR018765">
    <property type="entry name" value="DUF2341"/>
</dbReference>
<feature type="domain" description="DUF2341" evidence="2">
    <location>
        <begin position="304"/>
        <end position="360"/>
    </location>
</feature>
<gene>
    <name evidence="3" type="ORF">CF15_07490</name>
</gene>
<proteinExistence type="predicted"/>
<dbReference type="STRING" id="2309.CF15_07490"/>
<evidence type="ECO:0000313" key="3">
    <source>
        <dbReference type="EMBL" id="KSW12551.1"/>
    </source>
</evidence>
<name>A0A0V8RWX2_PYROC</name>
<evidence type="ECO:0000259" key="2">
    <source>
        <dbReference type="Pfam" id="PF10102"/>
    </source>
</evidence>
<evidence type="ECO:0000313" key="4">
    <source>
        <dbReference type="Proteomes" id="UP000053352"/>
    </source>
</evidence>
<dbReference type="SUPFAM" id="SSF50969">
    <property type="entry name" value="YVTN repeat-like/Quinoprotein amine dehydrogenase"/>
    <property type="match status" value="1"/>
</dbReference>
<organism evidence="3 4">
    <name type="scientific">Pyrodictium occultum</name>
    <dbReference type="NCBI Taxonomy" id="2309"/>
    <lineage>
        <taxon>Archaea</taxon>
        <taxon>Thermoproteota</taxon>
        <taxon>Thermoprotei</taxon>
        <taxon>Desulfurococcales</taxon>
        <taxon>Pyrodictiaceae</taxon>
        <taxon>Pyrodictium</taxon>
    </lineage>
</organism>
<keyword evidence="1" id="KW-1133">Transmembrane helix</keyword>
<keyword evidence="1" id="KW-0812">Transmembrane</keyword>
<accession>A0A0V8RWX2</accession>
<comment type="caution">
    <text evidence="3">The sequence shown here is derived from an EMBL/GenBank/DDBJ whole genome shotgun (WGS) entry which is preliminary data.</text>
</comment>
<dbReference type="Proteomes" id="UP000053352">
    <property type="component" value="Unassembled WGS sequence"/>
</dbReference>
<dbReference type="Pfam" id="PF10102">
    <property type="entry name" value="DUF2341"/>
    <property type="match status" value="1"/>
</dbReference>
<dbReference type="AlphaFoldDB" id="A0A0V8RWX2"/>
<dbReference type="InterPro" id="IPR011044">
    <property type="entry name" value="Quino_amine_DH_bsu"/>
</dbReference>
<keyword evidence="4" id="KW-1185">Reference proteome</keyword>
<keyword evidence="1" id="KW-0472">Membrane</keyword>
<dbReference type="EMBL" id="LNTB01000001">
    <property type="protein sequence ID" value="KSW12551.1"/>
    <property type="molecule type" value="Genomic_DNA"/>
</dbReference>
<feature type="transmembrane region" description="Helical" evidence="1">
    <location>
        <begin position="12"/>
        <end position="37"/>
    </location>
</feature>
<reference evidence="3 4" key="1">
    <citation type="submission" date="2015-11" db="EMBL/GenBank/DDBJ databases">
        <title>Genome sequence of Pyrodictium occultum PL-19, a marine hyperthermophilic archaeon isolated from Volcano, Italy.</title>
        <authorList>
            <person name="Utturkar S."/>
            <person name="Huber H."/>
            <person name="Leptihn S."/>
            <person name="Brown S."/>
            <person name="Stetter K.O."/>
            <person name="Podar M."/>
        </authorList>
    </citation>
    <scope>NUCLEOTIDE SEQUENCE [LARGE SCALE GENOMIC DNA]</scope>
    <source>
        <strain evidence="3 4">PL-19</strain>
    </source>
</reference>
<sequence>MLMRRGYRSVGSIVGMVLIAVLVFIALGFSLVIISTFEKYGSLISAMLSERAASLAIAQSIQGWWLLQGGTLTVHLETSYPKTVLLTGVTVLWSDGSTTLMDQGNGTLSSVAITVKEPSGAVHNVAGLPVALGPGYRLNITLRAPAGVEPVSIVASFSASPAVVVIPVRRYVPPSGNVTPAPPPSGNYTSPAVSLQLLPQVLSGYTTATRIYQAVLSPSRVLEPSGYSIVYGTHVSGSLSSLSARDGDTLNIQSSGTVLCPAYTGWRYYREVTVTNPNPYSYTDIQVRIELDTTNFDFNKARSDGSDIRVLTEDCRPLPYWVEEWNTTAGRAVIWVKIPSIQANGRVKILLVYGNPSATQPDPDYYGLEKVMTPLPAGDGPGYTIQYQEWVMPRRGVIPGGTPMGWHADDGAWRYTLPFSFPFYDRRLSSVYVCSNGFISQSRITDWSDSTYELERRLMIAPFWEDLMTSGDAHDIYILSGYSDQYGSGVVIRWHTDFYWHHGVADFDVVLYENGLIRFDYGSINGYSGDRPTIGISLGDRRHYTISSYNNARASSLNNAPSLMFWPRKKPVRELEAEVGPERLFTIHRAGVEISYNTSGRISITGIEVYANDPGSPYSYQVSIISGGVPVYSVEAGNASGPLSISLSGLRIPVEGSFSVRIVVSRFTGFQLQLDLVSINASTVTITGSRIAIASEQSSSLLIYDPASGAAEQVDLTAAGLPGTGATLLAMDPVVRGASTWLWVLRGSRAVPYDLFRRQWLANKTITLGSSIAEGGFAASNGTHLYVYPGGGLDRVYVYSIENGTLVSTIQLPLAPGNYTSTAQAGSILYIHTGEAGRLLALSLSDGRVRDLGPVPALYPVGMDYDPDRGRLWAMLRGGELEYYDLAAGSWSAYPVTAPYYPMSPGDRLVYMDGKLYHVREDGTSSLLVLQLG</sequence>
<protein>
    <recommendedName>
        <fullName evidence="2">DUF2341 domain-containing protein</fullName>
    </recommendedName>
</protein>